<proteinExistence type="predicted"/>
<name>A0ABR0EFP3_ZASCE</name>
<feature type="compositionally biased region" description="Polar residues" evidence="1">
    <location>
        <begin position="20"/>
        <end position="33"/>
    </location>
</feature>
<feature type="region of interest" description="Disordered" evidence="1">
    <location>
        <begin position="94"/>
        <end position="209"/>
    </location>
</feature>
<gene>
    <name evidence="2" type="ORF">PRZ48_008496</name>
</gene>
<evidence type="ECO:0000256" key="1">
    <source>
        <dbReference type="SAM" id="MobiDB-lite"/>
    </source>
</evidence>
<organism evidence="2 3">
    <name type="scientific">Zasmidium cellare</name>
    <name type="common">Wine cellar mold</name>
    <name type="synonym">Racodium cellare</name>
    <dbReference type="NCBI Taxonomy" id="395010"/>
    <lineage>
        <taxon>Eukaryota</taxon>
        <taxon>Fungi</taxon>
        <taxon>Dikarya</taxon>
        <taxon>Ascomycota</taxon>
        <taxon>Pezizomycotina</taxon>
        <taxon>Dothideomycetes</taxon>
        <taxon>Dothideomycetidae</taxon>
        <taxon>Mycosphaerellales</taxon>
        <taxon>Mycosphaerellaceae</taxon>
        <taxon>Zasmidium</taxon>
    </lineage>
</organism>
<keyword evidence="3" id="KW-1185">Reference proteome</keyword>
<dbReference type="PANTHER" id="PTHR42053">
    <property type="match status" value="1"/>
</dbReference>
<comment type="caution">
    <text evidence="2">The sequence shown here is derived from an EMBL/GenBank/DDBJ whole genome shotgun (WGS) entry which is preliminary data.</text>
</comment>
<feature type="compositionally biased region" description="Low complexity" evidence="1">
    <location>
        <begin position="103"/>
        <end position="115"/>
    </location>
</feature>
<feature type="compositionally biased region" description="Low complexity" evidence="1">
    <location>
        <begin position="151"/>
        <end position="162"/>
    </location>
</feature>
<feature type="compositionally biased region" description="Low complexity" evidence="1">
    <location>
        <begin position="1"/>
        <end position="13"/>
    </location>
</feature>
<dbReference type="Proteomes" id="UP001305779">
    <property type="component" value="Unassembled WGS sequence"/>
</dbReference>
<protein>
    <submittedName>
        <fullName evidence="2">Uncharacterized protein</fullName>
    </submittedName>
</protein>
<dbReference type="EMBL" id="JAXOVC010000006">
    <property type="protein sequence ID" value="KAK4500307.1"/>
    <property type="molecule type" value="Genomic_DNA"/>
</dbReference>
<sequence>MASATATATMAAAGFDKRASTASSLQTPGSGTFPSELLSPMAPSPSFSKREDALKTPITPPSAYLDFLKNFSPAIQSPASTGTSARFSFHEGSFDKASDKASEISGPKSSSISPPTSQPPSQPPLSRNTSYESTATERSDASTESIERSKPQSPRIIIPPSQFAKPAAPRSARGTPRRLHIPQSPAFSPALGSALSTCSVPSPYSSTPISAAPWSASFSPRDYTNAETSAIGPPGKVHVRQVVTRTVTYCRTPLDPAPKGKRRKIEVEEAEEVSTSDSKSERSEEDGRSIKQEGVEKVDEEESRVAEGNGNA</sequence>
<feature type="compositionally biased region" description="Basic and acidic residues" evidence="1">
    <location>
        <begin position="278"/>
        <end position="297"/>
    </location>
</feature>
<dbReference type="PANTHER" id="PTHR42053:SF1">
    <property type="match status" value="1"/>
</dbReference>
<feature type="region of interest" description="Disordered" evidence="1">
    <location>
        <begin position="1"/>
        <end position="59"/>
    </location>
</feature>
<evidence type="ECO:0000313" key="3">
    <source>
        <dbReference type="Proteomes" id="UP001305779"/>
    </source>
</evidence>
<feature type="compositionally biased region" description="Polar residues" evidence="1">
    <location>
        <begin position="194"/>
        <end position="209"/>
    </location>
</feature>
<reference evidence="2 3" key="1">
    <citation type="journal article" date="2023" name="G3 (Bethesda)">
        <title>A chromosome-level genome assembly of Zasmidium syzygii isolated from banana leaves.</title>
        <authorList>
            <person name="van Westerhoven A.C."/>
            <person name="Mehrabi R."/>
            <person name="Talebi R."/>
            <person name="Steentjes M.B.F."/>
            <person name="Corcolon B."/>
            <person name="Chong P.A."/>
            <person name="Kema G.H.J."/>
            <person name="Seidl M.F."/>
        </authorList>
    </citation>
    <scope>NUCLEOTIDE SEQUENCE [LARGE SCALE GENOMIC DNA]</scope>
    <source>
        <strain evidence="2 3">P124</strain>
    </source>
</reference>
<evidence type="ECO:0000313" key="2">
    <source>
        <dbReference type="EMBL" id="KAK4500307.1"/>
    </source>
</evidence>
<feature type="region of interest" description="Disordered" evidence="1">
    <location>
        <begin position="251"/>
        <end position="312"/>
    </location>
</feature>
<accession>A0ABR0EFP3</accession>
<feature type="compositionally biased region" description="Basic and acidic residues" evidence="1">
    <location>
        <begin position="135"/>
        <end position="150"/>
    </location>
</feature>